<dbReference type="OrthoDB" id="9813144at2"/>
<reference evidence="1 2" key="1">
    <citation type="submission" date="2019-03" db="EMBL/GenBank/DDBJ databases">
        <title>Primorskyibacter sp. SS33 isolated from sediments.</title>
        <authorList>
            <person name="Xunke S."/>
        </authorList>
    </citation>
    <scope>NUCLEOTIDE SEQUENCE [LARGE SCALE GENOMIC DNA]</scope>
    <source>
        <strain evidence="1 2">SS33</strain>
    </source>
</reference>
<keyword evidence="2" id="KW-1185">Reference proteome</keyword>
<sequence length="238" mass="23453">MIRPIGTIHAVALAAMVSTGAPLVAQEAGGEVPRIAVEGVGRVATVPDMANLSLGVVAEADTPGAAVSALSADLDPLLAALTGMGIAPSDIQTGRLSLSPVYADGPRDGGEAPRIAGYSAESDVNVRLGDVARLGDVLDAAVGAGSNRFGGVSFGLSDPQPAEDAALAGAMADAMRKAAILSEAAGLALGDVISIDETGRSSSPGPVMMRMDAAEGGVPTAPGEVETVVTIQAVFGLE</sequence>
<dbReference type="InterPro" id="IPR007497">
    <property type="entry name" value="SIMPL/DUF541"/>
</dbReference>
<dbReference type="AlphaFoldDB" id="A0A4R6AJA7"/>
<dbReference type="PANTHER" id="PTHR34387:SF1">
    <property type="entry name" value="PERIPLASMIC IMMUNOGENIC PROTEIN"/>
    <property type="match status" value="1"/>
</dbReference>
<gene>
    <name evidence="1" type="ORF">E2L08_02775</name>
</gene>
<dbReference type="InterPro" id="IPR052022">
    <property type="entry name" value="26kDa_periplasmic_antigen"/>
</dbReference>
<proteinExistence type="predicted"/>
<name>A0A4R6AJA7_9RHOB</name>
<dbReference type="GO" id="GO:0006974">
    <property type="term" value="P:DNA damage response"/>
    <property type="evidence" value="ECO:0007669"/>
    <property type="project" value="TreeGrafter"/>
</dbReference>
<dbReference type="Gene3D" id="3.30.110.170">
    <property type="entry name" value="Protein of unknown function (DUF541), domain 1"/>
    <property type="match status" value="1"/>
</dbReference>
<dbReference type="EMBL" id="SNAA01000002">
    <property type="protein sequence ID" value="TDL83587.1"/>
    <property type="molecule type" value="Genomic_DNA"/>
</dbReference>
<evidence type="ECO:0000313" key="2">
    <source>
        <dbReference type="Proteomes" id="UP000295701"/>
    </source>
</evidence>
<dbReference type="Pfam" id="PF04402">
    <property type="entry name" value="SIMPL"/>
    <property type="match status" value="1"/>
</dbReference>
<dbReference type="RefSeq" id="WP_133395540.1">
    <property type="nucleotide sequence ID" value="NZ_SNAA01000002.1"/>
</dbReference>
<organism evidence="1 2">
    <name type="scientific">Palleronia sediminis</name>
    <dbReference type="NCBI Taxonomy" id="2547833"/>
    <lineage>
        <taxon>Bacteria</taxon>
        <taxon>Pseudomonadati</taxon>
        <taxon>Pseudomonadota</taxon>
        <taxon>Alphaproteobacteria</taxon>
        <taxon>Rhodobacterales</taxon>
        <taxon>Roseobacteraceae</taxon>
        <taxon>Palleronia</taxon>
    </lineage>
</organism>
<comment type="caution">
    <text evidence="1">The sequence shown here is derived from an EMBL/GenBank/DDBJ whole genome shotgun (WGS) entry which is preliminary data.</text>
</comment>
<dbReference type="Proteomes" id="UP000295701">
    <property type="component" value="Unassembled WGS sequence"/>
</dbReference>
<accession>A0A4R6AJA7</accession>
<protein>
    <submittedName>
        <fullName evidence="1">DUF541 domain-containing protein</fullName>
    </submittedName>
</protein>
<evidence type="ECO:0000313" key="1">
    <source>
        <dbReference type="EMBL" id="TDL83587.1"/>
    </source>
</evidence>
<dbReference type="PANTHER" id="PTHR34387">
    <property type="entry name" value="SLR1258 PROTEIN"/>
    <property type="match status" value="1"/>
</dbReference>
<dbReference type="Gene3D" id="3.30.70.2970">
    <property type="entry name" value="Protein of unknown function (DUF541), domain 2"/>
    <property type="match status" value="1"/>
</dbReference>